<keyword evidence="2" id="KW-1185">Reference proteome</keyword>
<accession>A0ABU3PC22</accession>
<organism evidence="1 2">
    <name type="scientific">Roseateles aquae</name>
    <dbReference type="NCBI Taxonomy" id="3077235"/>
    <lineage>
        <taxon>Bacteria</taxon>
        <taxon>Pseudomonadati</taxon>
        <taxon>Pseudomonadota</taxon>
        <taxon>Betaproteobacteria</taxon>
        <taxon>Burkholderiales</taxon>
        <taxon>Sphaerotilaceae</taxon>
        <taxon>Roseateles</taxon>
    </lineage>
</organism>
<dbReference type="GO" id="GO:0008168">
    <property type="term" value="F:methyltransferase activity"/>
    <property type="evidence" value="ECO:0007669"/>
    <property type="project" value="UniProtKB-KW"/>
</dbReference>
<evidence type="ECO:0000313" key="1">
    <source>
        <dbReference type="EMBL" id="MDT8999698.1"/>
    </source>
</evidence>
<dbReference type="CDD" id="cd02440">
    <property type="entry name" value="AdoMet_MTases"/>
    <property type="match status" value="1"/>
</dbReference>
<dbReference type="GO" id="GO:0032259">
    <property type="term" value="P:methylation"/>
    <property type="evidence" value="ECO:0007669"/>
    <property type="project" value="UniProtKB-KW"/>
</dbReference>
<keyword evidence="1" id="KW-0489">Methyltransferase</keyword>
<evidence type="ECO:0000313" key="2">
    <source>
        <dbReference type="Proteomes" id="UP001246372"/>
    </source>
</evidence>
<sequence length="326" mass="36978">MLTKVKNLETQLQIDDPVPQNRRRALDVNNGLGYTVDFHIRELLLESAPLMNAWSENKCRGKHQGGMEAWAKDNEKDHVNSCDWYHSTWQYLRLVDMVATPPWYPFYMRALGQLLAAKPDCELFISAAADWGMLAMVHEAAAAVNAAPRITLWDICETPIAASKWYADKFGMSIETKVQNIITDSAELDGRFDIVVTDEFLTVLADPLKPQITERWRHLLKPGGSVVTTAMVGGPTTPELRQVFYTRAMSLFDRDTFLFRRMGVTREEFSEQVAVFASVHTRHMLTSPEQLETLFADYELDYSAVVTPGECVNPTTSFQIVARRPL</sequence>
<proteinExistence type="predicted"/>
<dbReference type="Gene3D" id="3.40.50.150">
    <property type="entry name" value="Vaccinia Virus protein VP39"/>
    <property type="match status" value="1"/>
</dbReference>
<comment type="caution">
    <text evidence="1">The sequence shown here is derived from an EMBL/GenBank/DDBJ whole genome shotgun (WGS) entry which is preliminary data.</text>
</comment>
<dbReference type="EMBL" id="JAVXZY010000003">
    <property type="protein sequence ID" value="MDT8999698.1"/>
    <property type="molecule type" value="Genomic_DNA"/>
</dbReference>
<keyword evidence="1" id="KW-0808">Transferase</keyword>
<gene>
    <name evidence="1" type="ORF">RQP53_10510</name>
</gene>
<name>A0ABU3PC22_9BURK</name>
<dbReference type="RefSeq" id="WP_315650255.1">
    <property type="nucleotide sequence ID" value="NZ_JAVXZY010000003.1"/>
</dbReference>
<dbReference type="Proteomes" id="UP001246372">
    <property type="component" value="Unassembled WGS sequence"/>
</dbReference>
<dbReference type="InterPro" id="IPR029063">
    <property type="entry name" value="SAM-dependent_MTases_sf"/>
</dbReference>
<reference evidence="1" key="1">
    <citation type="submission" date="2023-09" db="EMBL/GenBank/DDBJ databases">
        <title>Paucibacter sp. APW11 Genome sequencing and assembly.</title>
        <authorList>
            <person name="Kim I."/>
        </authorList>
    </citation>
    <scope>NUCLEOTIDE SEQUENCE</scope>
    <source>
        <strain evidence="1">APW11</strain>
    </source>
</reference>
<dbReference type="EC" id="2.1.-.-" evidence="1"/>
<dbReference type="SUPFAM" id="SSF53335">
    <property type="entry name" value="S-adenosyl-L-methionine-dependent methyltransferases"/>
    <property type="match status" value="1"/>
</dbReference>
<protein>
    <submittedName>
        <fullName evidence="1">Class I SAM-dependent methyltransferase</fullName>
        <ecNumber evidence="1">2.1.-.-</ecNumber>
    </submittedName>
</protein>